<sequence length="77" mass="8986">MGKISIMIPDDLEKEFRDEVARRFGFRKGSMSKALEEAIRLWIEINRKNSNITHNTDRVSGDELVKCFDECKGLYFS</sequence>
<reference evidence="1" key="1">
    <citation type="journal article" date="2020" name="mSystems">
        <title>Genome- and Community-Level Interaction Insights into Carbon Utilization and Element Cycling Functions of Hydrothermarchaeota in Hydrothermal Sediment.</title>
        <authorList>
            <person name="Zhou Z."/>
            <person name="Liu Y."/>
            <person name="Xu W."/>
            <person name="Pan J."/>
            <person name="Luo Z.H."/>
            <person name="Li M."/>
        </authorList>
    </citation>
    <scope>NUCLEOTIDE SEQUENCE [LARGE SCALE GENOMIC DNA]</scope>
    <source>
        <strain evidence="1">SpSt-658</strain>
    </source>
</reference>
<proteinExistence type="predicted"/>
<gene>
    <name evidence="1" type="ORF">ENU31_01020</name>
</gene>
<evidence type="ECO:0008006" key="2">
    <source>
        <dbReference type="Google" id="ProtNLM"/>
    </source>
</evidence>
<evidence type="ECO:0000313" key="1">
    <source>
        <dbReference type="EMBL" id="HGM06979.1"/>
    </source>
</evidence>
<dbReference type="EMBL" id="DTCA01000039">
    <property type="protein sequence ID" value="HGM06979.1"/>
    <property type="molecule type" value="Genomic_DNA"/>
</dbReference>
<organism evidence="1">
    <name type="scientific">Ignisphaera aggregans</name>
    <dbReference type="NCBI Taxonomy" id="334771"/>
    <lineage>
        <taxon>Archaea</taxon>
        <taxon>Thermoproteota</taxon>
        <taxon>Thermoprotei</taxon>
        <taxon>Desulfurococcales</taxon>
        <taxon>Desulfurococcaceae</taxon>
        <taxon>Ignisphaera</taxon>
    </lineage>
</organism>
<dbReference type="Gene3D" id="1.10.1220.10">
    <property type="entry name" value="Met repressor-like"/>
    <property type="match status" value="1"/>
</dbReference>
<dbReference type="InterPro" id="IPR013321">
    <property type="entry name" value="Arc_rbn_hlx_hlx"/>
</dbReference>
<name>A0A7C4D2P5_9CREN</name>
<protein>
    <recommendedName>
        <fullName evidence="2">Ribbon-helix-helix protein, CopG family</fullName>
    </recommendedName>
</protein>
<accession>A0A7C4D2P5</accession>
<comment type="caution">
    <text evidence="1">The sequence shown here is derived from an EMBL/GenBank/DDBJ whole genome shotgun (WGS) entry which is preliminary data.</text>
</comment>
<dbReference type="GO" id="GO:0006355">
    <property type="term" value="P:regulation of DNA-templated transcription"/>
    <property type="evidence" value="ECO:0007669"/>
    <property type="project" value="InterPro"/>
</dbReference>
<dbReference type="AlphaFoldDB" id="A0A7C4D2P5"/>